<accession>A0A9W6ZLE5</accession>
<dbReference type="OrthoDB" id="412814at2759"/>
<evidence type="ECO:0000313" key="2">
    <source>
        <dbReference type="Proteomes" id="UP001165122"/>
    </source>
</evidence>
<protein>
    <recommendedName>
        <fullName evidence="3">Alpha-ketoglutarate-dependent dioxygenase AlkB-like domain-containing protein</fullName>
    </recommendedName>
</protein>
<proteinExistence type="predicted"/>
<dbReference type="Proteomes" id="UP001165122">
    <property type="component" value="Unassembled WGS sequence"/>
</dbReference>
<dbReference type="EMBL" id="BRXW01000432">
    <property type="protein sequence ID" value="GMH54361.1"/>
    <property type="molecule type" value="Genomic_DNA"/>
</dbReference>
<dbReference type="GO" id="GO:0016491">
    <property type="term" value="F:oxidoreductase activity"/>
    <property type="evidence" value="ECO:0007669"/>
    <property type="project" value="TreeGrafter"/>
</dbReference>
<reference evidence="2" key="1">
    <citation type="journal article" date="2023" name="Commun. Biol.">
        <title>Genome analysis of Parmales, the sister group of diatoms, reveals the evolutionary specialization of diatoms from phago-mixotrophs to photoautotrophs.</title>
        <authorList>
            <person name="Ban H."/>
            <person name="Sato S."/>
            <person name="Yoshikawa S."/>
            <person name="Yamada K."/>
            <person name="Nakamura Y."/>
            <person name="Ichinomiya M."/>
            <person name="Sato N."/>
            <person name="Blanc-Mathieu R."/>
            <person name="Endo H."/>
            <person name="Kuwata A."/>
            <person name="Ogata H."/>
        </authorList>
    </citation>
    <scope>NUCLEOTIDE SEQUENCE [LARGE SCALE GENOMIC DNA]</scope>
    <source>
        <strain evidence="2">NIES 3700</strain>
    </source>
</reference>
<evidence type="ECO:0000313" key="1">
    <source>
        <dbReference type="EMBL" id="GMH54361.1"/>
    </source>
</evidence>
<dbReference type="InterPro" id="IPR032857">
    <property type="entry name" value="ALKBH4"/>
</dbReference>
<dbReference type="PANTHER" id="PTHR12463">
    <property type="entry name" value="OXYGENASE-RELATED"/>
    <property type="match status" value="1"/>
</dbReference>
<evidence type="ECO:0008006" key="3">
    <source>
        <dbReference type="Google" id="ProtNLM"/>
    </source>
</evidence>
<dbReference type="GO" id="GO:0070988">
    <property type="term" value="P:demethylation"/>
    <property type="evidence" value="ECO:0007669"/>
    <property type="project" value="InterPro"/>
</dbReference>
<dbReference type="SUPFAM" id="SSF51197">
    <property type="entry name" value="Clavaminate synthase-like"/>
    <property type="match status" value="1"/>
</dbReference>
<gene>
    <name evidence="1" type="ORF">TrLO_g6424</name>
</gene>
<sequence>MMKNMKNDSCKLSQPCPGLFLVEDFLLPAEEQKLIENLVTEISPPFKLASFNGTHLGKRWGVHCNLRDRKVGHPENPLPTYLTSLVQPKLNALSNPKLRTWSMNEANAIEYKKDRGHFLISHVDDRFLSKEAICNLSLNGDCYMTFTRVKETNKGLSSNGGKVGDVVKVLLKRRTLQILTGDARYNFSHGIKNEDLMSSSRISITMRESPLTEKINK</sequence>
<dbReference type="PANTHER" id="PTHR12463:SF1">
    <property type="entry name" value="2-OXOGLUTARATE AND FE-DEPENDENT OXYGENASE FAMILY PROTEIN"/>
    <property type="match status" value="1"/>
</dbReference>
<keyword evidence="2" id="KW-1185">Reference proteome</keyword>
<dbReference type="InterPro" id="IPR037151">
    <property type="entry name" value="AlkB-like_sf"/>
</dbReference>
<dbReference type="GO" id="GO:0032451">
    <property type="term" value="F:demethylase activity"/>
    <property type="evidence" value="ECO:0007669"/>
    <property type="project" value="TreeGrafter"/>
</dbReference>
<comment type="caution">
    <text evidence="1">The sequence shown here is derived from an EMBL/GenBank/DDBJ whole genome shotgun (WGS) entry which is preliminary data.</text>
</comment>
<dbReference type="AlphaFoldDB" id="A0A9W6ZLE5"/>
<organism evidence="1 2">
    <name type="scientific">Triparma laevis f. longispina</name>
    <dbReference type="NCBI Taxonomy" id="1714387"/>
    <lineage>
        <taxon>Eukaryota</taxon>
        <taxon>Sar</taxon>
        <taxon>Stramenopiles</taxon>
        <taxon>Ochrophyta</taxon>
        <taxon>Bolidophyceae</taxon>
        <taxon>Parmales</taxon>
        <taxon>Triparmaceae</taxon>
        <taxon>Triparma</taxon>
    </lineage>
</organism>
<name>A0A9W6ZLE5_9STRA</name>
<dbReference type="Gene3D" id="2.60.120.590">
    <property type="entry name" value="Alpha-ketoglutarate-dependent dioxygenase AlkB-like"/>
    <property type="match status" value="1"/>
</dbReference>